<accession>A0A2H5XEA6</accession>
<gene>
    <name evidence="4" type="ORF">HRbin17_02048</name>
</gene>
<feature type="compositionally biased region" description="Acidic residues" evidence="2">
    <location>
        <begin position="680"/>
        <end position="703"/>
    </location>
</feature>
<reference evidence="5" key="1">
    <citation type="submission" date="2017-09" db="EMBL/GenBank/DDBJ databases">
        <title>Metaegenomics of thermophilic ammonia-oxidizing enrichment culture.</title>
        <authorList>
            <person name="Kato S."/>
            <person name="Suzuki K."/>
        </authorList>
    </citation>
    <scope>NUCLEOTIDE SEQUENCE [LARGE SCALE GENOMIC DNA]</scope>
</reference>
<dbReference type="EMBL" id="BEHT01000029">
    <property type="protein sequence ID" value="GBC99523.1"/>
    <property type="molecule type" value="Genomic_DNA"/>
</dbReference>
<dbReference type="SUPFAM" id="SSF55486">
    <property type="entry name" value="Metalloproteases ('zincins'), catalytic domain"/>
    <property type="match status" value="1"/>
</dbReference>
<comment type="similarity">
    <text evidence="1">Belongs to the intimin/invasin family.</text>
</comment>
<dbReference type="InterPro" id="IPR013783">
    <property type="entry name" value="Ig-like_fold"/>
</dbReference>
<dbReference type="GO" id="GO:0008237">
    <property type="term" value="F:metallopeptidase activity"/>
    <property type="evidence" value="ECO:0007669"/>
    <property type="project" value="InterPro"/>
</dbReference>
<feature type="region of interest" description="Disordered" evidence="2">
    <location>
        <begin position="675"/>
        <end position="720"/>
    </location>
</feature>
<organism evidence="4 5">
    <name type="scientific">Candidatus Fervidibacter japonicus</name>
    <dbReference type="NCBI Taxonomy" id="2035412"/>
    <lineage>
        <taxon>Bacteria</taxon>
        <taxon>Candidatus Fervidibacterota</taxon>
        <taxon>Candidatus Fervidibacter</taxon>
    </lineage>
</organism>
<evidence type="ECO:0000256" key="1">
    <source>
        <dbReference type="ARBA" id="ARBA00010116"/>
    </source>
</evidence>
<dbReference type="Proteomes" id="UP000236173">
    <property type="component" value="Unassembled WGS sequence"/>
</dbReference>
<comment type="caution">
    <text evidence="4">The sequence shown here is derived from an EMBL/GenBank/DDBJ whole genome shotgun (WGS) entry which is preliminary data.</text>
</comment>
<dbReference type="AlphaFoldDB" id="A0A2H5XEA6"/>
<dbReference type="SMART" id="SM00634">
    <property type="entry name" value="BID_1"/>
    <property type="match status" value="1"/>
</dbReference>
<proteinExistence type="inferred from homology"/>
<evidence type="ECO:0000256" key="2">
    <source>
        <dbReference type="SAM" id="MobiDB-lite"/>
    </source>
</evidence>
<dbReference type="SUPFAM" id="SSF49373">
    <property type="entry name" value="Invasin/intimin cell-adhesion fragments"/>
    <property type="match status" value="1"/>
</dbReference>
<evidence type="ECO:0000259" key="3">
    <source>
        <dbReference type="SMART" id="SM00634"/>
    </source>
</evidence>
<dbReference type="Pfam" id="PF02369">
    <property type="entry name" value="Big_1"/>
    <property type="match status" value="1"/>
</dbReference>
<protein>
    <recommendedName>
        <fullName evidence="3">Big-1 domain-containing protein</fullName>
    </recommendedName>
</protein>
<evidence type="ECO:0000313" key="5">
    <source>
        <dbReference type="Proteomes" id="UP000236173"/>
    </source>
</evidence>
<dbReference type="Gene3D" id="2.60.40.10">
    <property type="entry name" value="Immunoglobulins"/>
    <property type="match status" value="1"/>
</dbReference>
<feature type="compositionally biased region" description="Polar residues" evidence="2">
    <location>
        <begin position="156"/>
        <end position="190"/>
    </location>
</feature>
<feature type="compositionally biased region" description="Basic and acidic residues" evidence="2">
    <location>
        <begin position="146"/>
        <end position="155"/>
    </location>
</feature>
<dbReference type="InterPro" id="IPR024079">
    <property type="entry name" value="MetalloPept_cat_dom_sf"/>
</dbReference>
<evidence type="ECO:0000313" key="4">
    <source>
        <dbReference type="EMBL" id="GBC99523.1"/>
    </source>
</evidence>
<feature type="domain" description="Big-1" evidence="3">
    <location>
        <begin position="238"/>
        <end position="329"/>
    </location>
</feature>
<dbReference type="Gene3D" id="3.40.390.10">
    <property type="entry name" value="Collagenase (Catalytic Domain)"/>
    <property type="match status" value="1"/>
</dbReference>
<name>A0A2H5XEA6_9BACT</name>
<feature type="region of interest" description="Disordered" evidence="2">
    <location>
        <begin position="827"/>
        <end position="862"/>
    </location>
</feature>
<dbReference type="InterPro" id="IPR003344">
    <property type="entry name" value="Big_1_dom"/>
</dbReference>
<sequence>MLALSPLLIRTFAQTQSDSPVPSPIVLFLLPDQTVTEPVVPILVAVTLPSELSDRYQLSDIFVFADDVFIPVSPLAEEPFTDLQTGNLVWLFFGSLDLSQISDSHLPNFTVSLLSQAFFDPVDPSLSSLSPFDQLTLSASLPPPETLKETGEKAETSSGQTGKSPSEGEATSTKGRLTPSTSTTHASSKNLAPEKATAQKAIAKDPKTARKVFEQEIAAKALSNAKKNPKSTAKGNGMVITVGAYPDVLPADGKSTAFIVAKVTDEKGNPLPGKTVRFSADGGKLLVPQALTDETGVALSRVCSEVLKKGQRKVVTVKAKTNPEVQTQVVMDGNLAQVTSANYSTHISFAWCPNLNAGSNGVACSQGGEIGGGAQVEFYIKQNIQGEFYPYFWINFIKVLGDGHPRQVGLSHPGRNSGTSGAYCRPSFIPGQEALFTSTVGPGDLTWTRFHHGNVTVVINYTLARYTPPWEPPQMVTGEVSITGTARNAVLKVSENSPPLLAWDPDNPPDESRRTVIFKVESLQSGNITAVVRIYRAGRSNNERPVKEIWVEGNTNQNIPVVWDGTMDGGEGLNYAERGLYAYDIQFWLPQFFSDIDEDRKVSPYMTIERATDGNGQQIFETEYYGYDDKGTEEEHDDEHIYFIRWYVLKCQSAQYDNDGDALIDRDGDGWIKEDWIDGRDDDNDGLVDEDPLGWDEDPPDGIDNDRDGLTDEDGPDPVNASKGEIILYDPDLEPVKTWDLQSLLCLEHNANDGLVASLEGVRHGVLVPVPVSLMQKAGTYYFVLRVWDNHANLHKDHQVKPALEMSAKWKTPTLLLSWAPMRQGQQFGINPGNGKPQSALGKRLFPDLPVPPDQLPPNDDRDAYRKAKVIVQVWDEPNTTKTVYLRLFDPDDPSAPDTEEELPIDSNDEIVQNPEGGISFIRRIGDNRSDGTGIPSSGIFETSKSTDHQVIVNLNEKGYGMAEAIVILSRQPGNNFKVAGAFEEVVRNGLHIKEGTQEQALRVWTSDNKRVPEGNEPDIIPVARATELLTVWRRLHVEVDSMGEGPFLFADPDDRPNFWENDPSRDVPDPVLTALEKAMLEAYVQTLKIQPKEWNQPSTTWIHAFAGRLARRDYCQSFRQSTNHPDFWAVYVIGIYELGDEVQDERSPYIFDDKDDFPTDWDNDPNQEPASIGESFPFTTTQYAQHALVAMEELRDVAVQHNFTRDQRIHALSCVVAHEIGHLFFLDHSRDIDPQDLMWPVHVFSDDSFEAKLKDVPMKWKKSDIARIRERKYPGD</sequence>
<dbReference type="InterPro" id="IPR008964">
    <property type="entry name" value="Invasin/intimin_cell_adhesion"/>
</dbReference>
<feature type="region of interest" description="Disordered" evidence="2">
    <location>
        <begin position="138"/>
        <end position="207"/>
    </location>
</feature>